<reference evidence="4" key="1">
    <citation type="journal article" date="2014" name="Front. Microbiol.">
        <title>High frequency of phylogenetically diverse reductive dehalogenase-homologous genes in deep subseafloor sedimentary metagenomes.</title>
        <authorList>
            <person name="Kawai M."/>
            <person name="Futagami T."/>
            <person name="Toyoda A."/>
            <person name="Takaki Y."/>
            <person name="Nishi S."/>
            <person name="Hori S."/>
            <person name="Arai W."/>
            <person name="Tsubouchi T."/>
            <person name="Morono Y."/>
            <person name="Uchiyama I."/>
            <person name="Ito T."/>
            <person name="Fujiyama A."/>
            <person name="Inagaki F."/>
            <person name="Takami H."/>
        </authorList>
    </citation>
    <scope>NUCLEOTIDE SEQUENCE</scope>
    <source>
        <strain evidence="4">Expedition CK06-06</strain>
    </source>
</reference>
<dbReference type="GO" id="GO:0016747">
    <property type="term" value="F:acyltransferase activity, transferring groups other than amino-acyl groups"/>
    <property type="evidence" value="ECO:0007669"/>
    <property type="project" value="InterPro"/>
</dbReference>
<accession>X0WGC1</accession>
<name>X0WGC1_9ZZZZ</name>
<keyword evidence="1" id="KW-0808">Transferase</keyword>
<dbReference type="AlphaFoldDB" id="X0WGC1"/>
<evidence type="ECO:0000259" key="3">
    <source>
        <dbReference type="PROSITE" id="PS51186"/>
    </source>
</evidence>
<proteinExistence type="predicted"/>
<sequence length="198" mass="22427">ADLDINDFASLSAATKCSFVISDIRIIFEKDLTNFKATTKPRLDDYQIDDKIKDTDIPYLKSLSKEMSHVSRLTFDKSFPAGSGEKLYITWMLNSISREAADKIFIAREIKTKKPFGVITCNKEHDHGEIVLLGVNKEHSGRGVATFILTHALCFFKKNGFKKVRVATQGSNVPAQRLYQKNGFLTQSTSVFFHLWLK</sequence>
<dbReference type="InterPro" id="IPR000182">
    <property type="entry name" value="GNAT_dom"/>
</dbReference>
<protein>
    <recommendedName>
        <fullName evidence="3">N-acetyltransferase domain-containing protein</fullName>
    </recommendedName>
</protein>
<evidence type="ECO:0000256" key="1">
    <source>
        <dbReference type="ARBA" id="ARBA00022679"/>
    </source>
</evidence>
<dbReference type="InterPro" id="IPR050680">
    <property type="entry name" value="YpeA/RimI_acetyltransf"/>
</dbReference>
<keyword evidence="2" id="KW-0012">Acyltransferase</keyword>
<gene>
    <name evidence="4" type="ORF">S01H1_33531</name>
</gene>
<dbReference type="CDD" id="cd04301">
    <property type="entry name" value="NAT_SF"/>
    <property type="match status" value="1"/>
</dbReference>
<dbReference type="PANTHER" id="PTHR43420">
    <property type="entry name" value="ACETYLTRANSFERASE"/>
    <property type="match status" value="1"/>
</dbReference>
<feature type="non-terminal residue" evidence="4">
    <location>
        <position position="1"/>
    </location>
</feature>
<feature type="domain" description="N-acetyltransferase" evidence="3">
    <location>
        <begin position="58"/>
        <end position="198"/>
    </location>
</feature>
<dbReference type="EMBL" id="BARS01020826">
    <property type="protein sequence ID" value="GAG11761.1"/>
    <property type="molecule type" value="Genomic_DNA"/>
</dbReference>
<organism evidence="4">
    <name type="scientific">marine sediment metagenome</name>
    <dbReference type="NCBI Taxonomy" id="412755"/>
    <lineage>
        <taxon>unclassified sequences</taxon>
        <taxon>metagenomes</taxon>
        <taxon>ecological metagenomes</taxon>
    </lineage>
</organism>
<evidence type="ECO:0000313" key="4">
    <source>
        <dbReference type="EMBL" id="GAG11761.1"/>
    </source>
</evidence>
<dbReference type="SUPFAM" id="SSF55729">
    <property type="entry name" value="Acyl-CoA N-acyltransferases (Nat)"/>
    <property type="match status" value="1"/>
</dbReference>
<comment type="caution">
    <text evidence="4">The sequence shown here is derived from an EMBL/GenBank/DDBJ whole genome shotgun (WGS) entry which is preliminary data.</text>
</comment>
<dbReference type="Pfam" id="PF00583">
    <property type="entry name" value="Acetyltransf_1"/>
    <property type="match status" value="1"/>
</dbReference>
<dbReference type="Gene3D" id="3.40.630.30">
    <property type="match status" value="1"/>
</dbReference>
<dbReference type="PROSITE" id="PS51186">
    <property type="entry name" value="GNAT"/>
    <property type="match status" value="1"/>
</dbReference>
<dbReference type="InterPro" id="IPR016181">
    <property type="entry name" value="Acyl_CoA_acyltransferase"/>
</dbReference>
<evidence type="ECO:0000256" key="2">
    <source>
        <dbReference type="ARBA" id="ARBA00023315"/>
    </source>
</evidence>